<evidence type="ECO:0000256" key="3">
    <source>
        <dbReference type="ARBA" id="ARBA00022723"/>
    </source>
</evidence>
<dbReference type="Pfam" id="PF00067">
    <property type="entry name" value="p450"/>
    <property type="match status" value="1"/>
</dbReference>
<dbReference type="GO" id="GO:0016705">
    <property type="term" value="F:oxidoreductase activity, acting on paired donors, with incorporation or reduction of molecular oxygen"/>
    <property type="evidence" value="ECO:0007669"/>
    <property type="project" value="InterPro"/>
</dbReference>
<evidence type="ECO:0000256" key="4">
    <source>
        <dbReference type="ARBA" id="ARBA00023002"/>
    </source>
</evidence>
<dbReference type="Gene3D" id="1.10.630.10">
    <property type="entry name" value="Cytochrome P450"/>
    <property type="match status" value="1"/>
</dbReference>
<dbReference type="GO" id="GO:0016020">
    <property type="term" value="C:membrane"/>
    <property type="evidence" value="ECO:0007669"/>
    <property type="project" value="UniProtKB-SubCell"/>
</dbReference>
<evidence type="ECO:0000313" key="7">
    <source>
        <dbReference type="EMBL" id="KAL0449822.1"/>
    </source>
</evidence>
<dbReference type="GO" id="GO:0005506">
    <property type="term" value="F:iron ion binding"/>
    <property type="evidence" value="ECO:0007669"/>
    <property type="project" value="InterPro"/>
</dbReference>
<keyword evidence="2" id="KW-0349">Heme</keyword>
<evidence type="ECO:0000256" key="5">
    <source>
        <dbReference type="ARBA" id="ARBA00023004"/>
    </source>
</evidence>
<keyword evidence="3" id="KW-0479">Metal-binding</keyword>
<dbReference type="PRINTS" id="PR00385">
    <property type="entry name" value="P450"/>
</dbReference>
<reference evidence="7" key="1">
    <citation type="submission" date="2020-06" db="EMBL/GenBank/DDBJ databases">
        <authorList>
            <person name="Li T."/>
            <person name="Hu X."/>
            <person name="Zhang T."/>
            <person name="Song X."/>
            <person name="Zhang H."/>
            <person name="Dai N."/>
            <person name="Sheng W."/>
            <person name="Hou X."/>
            <person name="Wei L."/>
        </authorList>
    </citation>
    <scope>NUCLEOTIDE SEQUENCE</scope>
    <source>
        <strain evidence="7">KEN1</strain>
        <tissue evidence="7">Leaf</tissue>
    </source>
</reference>
<organism evidence="7">
    <name type="scientific">Sesamum latifolium</name>
    <dbReference type="NCBI Taxonomy" id="2727402"/>
    <lineage>
        <taxon>Eukaryota</taxon>
        <taxon>Viridiplantae</taxon>
        <taxon>Streptophyta</taxon>
        <taxon>Embryophyta</taxon>
        <taxon>Tracheophyta</taxon>
        <taxon>Spermatophyta</taxon>
        <taxon>Magnoliopsida</taxon>
        <taxon>eudicotyledons</taxon>
        <taxon>Gunneridae</taxon>
        <taxon>Pentapetalae</taxon>
        <taxon>asterids</taxon>
        <taxon>lamiids</taxon>
        <taxon>Lamiales</taxon>
        <taxon>Pedaliaceae</taxon>
        <taxon>Sesamum</taxon>
    </lineage>
</organism>
<dbReference type="SUPFAM" id="SSF48264">
    <property type="entry name" value="Cytochrome P450"/>
    <property type="match status" value="1"/>
</dbReference>
<dbReference type="InterPro" id="IPR050651">
    <property type="entry name" value="Plant_Cytochrome_P450_Monoox"/>
</dbReference>
<keyword evidence="4" id="KW-0560">Oxidoreductase</keyword>
<dbReference type="PRINTS" id="PR00463">
    <property type="entry name" value="EP450I"/>
</dbReference>
<proteinExistence type="predicted"/>
<reference evidence="7" key="2">
    <citation type="journal article" date="2024" name="Plant">
        <title>Genomic evolution and insights into agronomic trait innovations of Sesamum species.</title>
        <authorList>
            <person name="Miao H."/>
            <person name="Wang L."/>
            <person name="Qu L."/>
            <person name="Liu H."/>
            <person name="Sun Y."/>
            <person name="Le M."/>
            <person name="Wang Q."/>
            <person name="Wei S."/>
            <person name="Zheng Y."/>
            <person name="Lin W."/>
            <person name="Duan Y."/>
            <person name="Cao H."/>
            <person name="Xiong S."/>
            <person name="Wang X."/>
            <person name="Wei L."/>
            <person name="Li C."/>
            <person name="Ma Q."/>
            <person name="Ju M."/>
            <person name="Zhao R."/>
            <person name="Li G."/>
            <person name="Mu C."/>
            <person name="Tian Q."/>
            <person name="Mei H."/>
            <person name="Zhang T."/>
            <person name="Gao T."/>
            <person name="Zhang H."/>
        </authorList>
    </citation>
    <scope>NUCLEOTIDE SEQUENCE</scope>
    <source>
        <strain evidence="7">KEN1</strain>
    </source>
</reference>
<comment type="caution">
    <text evidence="7">The sequence shown here is derived from an EMBL/GenBank/DDBJ whole genome shotgun (WGS) entry which is preliminary data.</text>
</comment>
<dbReference type="InterPro" id="IPR002401">
    <property type="entry name" value="Cyt_P450_E_grp-I"/>
</dbReference>
<dbReference type="EMBL" id="JACGWN010000005">
    <property type="protein sequence ID" value="KAL0449822.1"/>
    <property type="molecule type" value="Genomic_DNA"/>
</dbReference>
<dbReference type="AlphaFoldDB" id="A0AAW2XAM7"/>
<dbReference type="GO" id="GO:0020037">
    <property type="term" value="F:heme binding"/>
    <property type="evidence" value="ECO:0007669"/>
    <property type="project" value="InterPro"/>
</dbReference>
<keyword evidence="6" id="KW-0503">Monooxygenase</keyword>
<dbReference type="InterPro" id="IPR001128">
    <property type="entry name" value="Cyt_P450"/>
</dbReference>
<dbReference type="PANTHER" id="PTHR47947">
    <property type="entry name" value="CYTOCHROME P450 82C3-RELATED"/>
    <property type="match status" value="1"/>
</dbReference>
<gene>
    <name evidence="7" type="ORF">Slati_1538600</name>
</gene>
<name>A0AAW2XAM7_9LAMI</name>
<evidence type="ECO:0000256" key="6">
    <source>
        <dbReference type="ARBA" id="ARBA00023033"/>
    </source>
</evidence>
<accession>A0AAW2XAM7</accession>
<evidence type="ECO:0000256" key="1">
    <source>
        <dbReference type="ARBA" id="ARBA00004167"/>
    </source>
</evidence>
<dbReference type="InterPro" id="IPR036396">
    <property type="entry name" value="Cyt_P450_sf"/>
</dbReference>
<evidence type="ECO:0000256" key="2">
    <source>
        <dbReference type="ARBA" id="ARBA00022617"/>
    </source>
</evidence>
<keyword evidence="5" id="KW-0408">Iron</keyword>
<protein>
    <submittedName>
        <fullName evidence="7">Cytochrome</fullName>
    </submittedName>
</protein>
<dbReference type="GO" id="GO:0004497">
    <property type="term" value="F:monooxygenase activity"/>
    <property type="evidence" value="ECO:0007669"/>
    <property type="project" value="UniProtKB-KW"/>
</dbReference>
<comment type="subcellular location">
    <subcellularLocation>
        <location evidence="1">Membrane</location>
        <topology evidence="1">Single-pass membrane protein</topology>
    </subcellularLocation>
</comment>
<dbReference type="PANTHER" id="PTHR47947:SF39">
    <property type="entry name" value="CYTOCHROME P450"/>
    <property type="match status" value="1"/>
</dbReference>
<sequence length="259" mass="29350">MLVDMKRWFRDLTLNVILRMVAGKRYCGGGADAEETRRCHQVLREFFELAGGFVAADAMPYLGWLDVGGLEKRMKKNAEELDGIVGGWLAEHREKEYSGENQKPEDFMDVMLSVVQSAELQAHALRLHACGGSDTTTVMLVWALSLLLNNRRVLKKAQEELDKHVGRERRVDESDISNLVYLHVIVKETLRLYPAGPLGGTREFTEDSHIGGYHVPKGTWLTVNLWKLQRDPNVWPDGPLEFRPERFLSRGKKCGCEGA</sequence>